<dbReference type="Proteomes" id="UP001363010">
    <property type="component" value="Unassembled WGS sequence"/>
</dbReference>
<comment type="caution">
    <text evidence="2">The sequence shown here is derived from an EMBL/GenBank/DDBJ whole genome shotgun (WGS) entry which is preliminary data.</text>
</comment>
<dbReference type="PRINTS" id="PR00411">
    <property type="entry name" value="PNDRDTASEI"/>
</dbReference>
<accession>A0ABU8WCB3</accession>
<organism evidence="2 3">
    <name type="scientific">Variovorax humicola</name>
    <dbReference type="NCBI Taxonomy" id="1769758"/>
    <lineage>
        <taxon>Bacteria</taxon>
        <taxon>Pseudomonadati</taxon>
        <taxon>Pseudomonadota</taxon>
        <taxon>Betaproteobacteria</taxon>
        <taxon>Burkholderiales</taxon>
        <taxon>Comamonadaceae</taxon>
        <taxon>Variovorax</taxon>
    </lineage>
</organism>
<dbReference type="PRINTS" id="PR00368">
    <property type="entry name" value="FADPNR"/>
</dbReference>
<dbReference type="Pfam" id="PF13738">
    <property type="entry name" value="Pyr_redox_3"/>
    <property type="match status" value="1"/>
</dbReference>
<dbReference type="SUPFAM" id="SSF51905">
    <property type="entry name" value="FAD/NAD(P)-binding domain"/>
    <property type="match status" value="2"/>
</dbReference>
<name>A0ABU8WCB3_9BURK</name>
<evidence type="ECO:0000256" key="1">
    <source>
        <dbReference type="ARBA" id="ARBA00023002"/>
    </source>
</evidence>
<dbReference type="PANTHER" id="PTHR43539:SF78">
    <property type="entry name" value="FLAVIN-CONTAINING MONOOXYGENASE"/>
    <property type="match status" value="1"/>
</dbReference>
<keyword evidence="3" id="KW-1185">Reference proteome</keyword>
<dbReference type="PANTHER" id="PTHR43539">
    <property type="entry name" value="FLAVIN-BINDING MONOOXYGENASE-LIKE PROTEIN (AFU_ORTHOLOGUE AFUA_4G09220)"/>
    <property type="match status" value="1"/>
</dbReference>
<dbReference type="Gene3D" id="3.50.50.60">
    <property type="entry name" value="FAD/NAD(P)-binding domain"/>
    <property type="match status" value="1"/>
</dbReference>
<dbReference type="InterPro" id="IPR036188">
    <property type="entry name" value="FAD/NAD-bd_sf"/>
</dbReference>
<protein>
    <submittedName>
        <fullName evidence="2">NAD(P)-binding domain-containing protein</fullName>
    </submittedName>
</protein>
<keyword evidence="1" id="KW-0560">Oxidoreductase</keyword>
<proteinExistence type="predicted"/>
<dbReference type="RefSeq" id="WP_340367945.1">
    <property type="nucleotide sequence ID" value="NZ_JBBKZV010000044.1"/>
</dbReference>
<dbReference type="InterPro" id="IPR050982">
    <property type="entry name" value="Auxin_biosynth/cation_transpt"/>
</dbReference>
<reference evidence="2 3" key="1">
    <citation type="submission" date="2024-03" db="EMBL/GenBank/DDBJ databases">
        <title>Novel species of the genus Variovorax.</title>
        <authorList>
            <person name="Liu Q."/>
            <person name="Xin Y.-H."/>
        </authorList>
    </citation>
    <scope>NUCLEOTIDE SEQUENCE [LARGE SCALE GENOMIC DNA]</scope>
    <source>
        <strain evidence="2 3">KACC 18501</strain>
    </source>
</reference>
<dbReference type="EMBL" id="JBBKZV010000044">
    <property type="protein sequence ID" value="MEJ8826911.1"/>
    <property type="molecule type" value="Genomic_DNA"/>
</dbReference>
<evidence type="ECO:0000313" key="2">
    <source>
        <dbReference type="EMBL" id="MEJ8826911.1"/>
    </source>
</evidence>
<sequence length="447" mass="48958">MSARRRSAAVDVVVVGGGHCGLAMSQALSQRSIEHIVLERGEVANAWRAERWDSLRLLTPNWMTRLPGHAYDGDDPDGYMAAPEVADFLSRYAQKVAAPVRTATTVLRAGPDAEGWRVETTQGDWQCRALVVATGAATRSVVPALARALPACVEQVTALAYRRPAQLPDGGVLVVGASATGLQLAQEIQRSGRPVTLAVGEHVRMPRLYRGRDIQWWLLAAGVLDQRLGDVDDVRRVRRLPSPQLIGTPDRATLDLNALQQQGVTIVGRLVQVRDGRALFSGSLRNVCALADLKLNRLLDVFDRWALQARLDGRIDAVGPRPLATRINTSAPTALELRSRFRTVIWATGVRPDHSWLDLPIFDRFGELRHAGGIADAPGLYVLGLPFMRRRKSSYIHGAGEDVDELVVHLADYLDRSARVVASTHIPARRTLPSESTGFKRSRPLPA</sequence>
<evidence type="ECO:0000313" key="3">
    <source>
        <dbReference type="Proteomes" id="UP001363010"/>
    </source>
</evidence>
<gene>
    <name evidence="2" type="ORF">WKW80_33760</name>
</gene>